<dbReference type="EMBL" id="QRDY01000017">
    <property type="protein sequence ID" value="RED55497.1"/>
    <property type="molecule type" value="Genomic_DNA"/>
</dbReference>
<dbReference type="PANTHER" id="PTHR43190">
    <property type="entry name" value="N-ACETYL-D-GLUCOSAMINE KINASE"/>
    <property type="match status" value="1"/>
</dbReference>
<dbReference type="InterPro" id="IPR002731">
    <property type="entry name" value="ATPase_BadF"/>
</dbReference>
<dbReference type="CDD" id="cd24007">
    <property type="entry name" value="ASKHA_NBD_eukNAGK-like"/>
    <property type="match status" value="1"/>
</dbReference>
<keyword evidence="2" id="KW-0808">Transferase</keyword>
<proteinExistence type="predicted"/>
<dbReference type="AlphaFoldDB" id="A0A3D9I153"/>
<dbReference type="Pfam" id="PF01869">
    <property type="entry name" value="BcrAD_BadFG"/>
    <property type="match status" value="1"/>
</dbReference>
<sequence>MEAGTTCQHALSAKHPRMGFPASEARYLIWERAYLNYYLGVDGGGSKTLAVVSDSAGRILGRGESGCGNHQLGVELAIRNIREAAVAAMKQANVEHADIEYAMFGLAGADREPDFRILRPMIAELGFSKHGIVCDTVIGLRAGTKQPDGVVVICGSGTNCFGVNKRGDSLQCGGFGYAFGDFGGGSDLAIEAFRSVIRSWEGRERPTLLTEAVLATLGYTSVEEMFNDYLDEGKGISHHLAKLLFQVANDDEVARGILQRQGTELGLAASAVIRKLGMEHDKFDLVLVGSVLTRGDSEYVTPYIEKEIQSVTGGCTLRLLTMEPVAGAILLAMEHSGDTVGSAVYEHLEERLSVKGIRTA</sequence>
<evidence type="ECO:0000313" key="3">
    <source>
        <dbReference type="Proteomes" id="UP000256869"/>
    </source>
</evidence>
<reference evidence="2 3" key="1">
    <citation type="submission" date="2018-07" db="EMBL/GenBank/DDBJ databases">
        <title>Genomic Encyclopedia of Type Strains, Phase III (KMG-III): the genomes of soil and plant-associated and newly described type strains.</title>
        <authorList>
            <person name="Whitman W."/>
        </authorList>
    </citation>
    <scope>NUCLEOTIDE SEQUENCE [LARGE SCALE GENOMIC DNA]</scope>
    <source>
        <strain evidence="2 3">CECT 8236</strain>
    </source>
</reference>
<keyword evidence="2" id="KW-0418">Kinase</keyword>
<dbReference type="InterPro" id="IPR052519">
    <property type="entry name" value="Euk-type_GlcNAc_Kinase"/>
</dbReference>
<name>A0A3D9I153_9BACL</name>
<dbReference type="GO" id="GO:0016301">
    <property type="term" value="F:kinase activity"/>
    <property type="evidence" value="ECO:0007669"/>
    <property type="project" value="UniProtKB-KW"/>
</dbReference>
<comment type="caution">
    <text evidence="2">The sequence shown here is derived from an EMBL/GenBank/DDBJ whole genome shotgun (WGS) entry which is preliminary data.</text>
</comment>
<dbReference type="Proteomes" id="UP000256869">
    <property type="component" value="Unassembled WGS sequence"/>
</dbReference>
<feature type="domain" description="ATPase BadF/BadG/BcrA/BcrD type" evidence="1">
    <location>
        <begin position="39"/>
        <end position="332"/>
    </location>
</feature>
<keyword evidence="3" id="KW-1185">Reference proteome</keyword>
<evidence type="ECO:0000313" key="2">
    <source>
        <dbReference type="EMBL" id="RED55497.1"/>
    </source>
</evidence>
<dbReference type="PANTHER" id="PTHR43190:SF3">
    <property type="entry name" value="N-ACETYL-D-GLUCOSAMINE KINASE"/>
    <property type="match status" value="1"/>
</dbReference>
<protein>
    <submittedName>
        <fullName evidence="2">N-acetylglucosamine kinase-like BadF-type ATPase</fullName>
    </submittedName>
</protein>
<dbReference type="Gene3D" id="3.30.420.40">
    <property type="match status" value="2"/>
</dbReference>
<evidence type="ECO:0000259" key="1">
    <source>
        <dbReference type="Pfam" id="PF01869"/>
    </source>
</evidence>
<accession>A0A3D9I153</accession>
<dbReference type="SUPFAM" id="SSF53067">
    <property type="entry name" value="Actin-like ATPase domain"/>
    <property type="match status" value="2"/>
</dbReference>
<dbReference type="InterPro" id="IPR043129">
    <property type="entry name" value="ATPase_NBD"/>
</dbReference>
<organism evidence="2 3">
    <name type="scientific">Cohnella lupini</name>
    <dbReference type="NCBI Taxonomy" id="1294267"/>
    <lineage>
        <taxon>Bacteria</taxon>
        <taxon>Bacillati</taxon>
        <taxon>Bacillota</taxon>
        <taxon>Bacilli</taxon>
        <taxon>Bacillales</taxon>
        <taxon>Paenibacillaceae</taxon>
        <taxon>Cohnella</taxon>
    </lineage>
</organism>
<gene>
    <name evidence="2" type="ORF">DFP95_11731</name>
</gene>